<dbReference type="PANTHER" id="PTHR11122:SF13">
    <property type="entry name" value="GLUCOSE-6-PHOSPHATE 1-EPIMERASE"/>
    <property type="match status" value="1"/>
</dbReference>
<comment type="catalytic activity">
    <reaction evidence="1">
        <text>alpha-D-glucose 6-phosphate = beta-D-glucose 6-phosphate</text>
        <dbReference type="Rhea" id="RHEA:16249"/>
        <dbReference type="ChEBI" id="CHEBI:58225"/>
        <dbReference type="ChEBI" id="CHEBI:58247"/>
        <dbReference type="EC" id="5.1.3.15"/>
    </reaction>
</comment>
<evidence type="ECO:0000256" key="4">
    <source>
        <dbReference type="PIRNR" id="PIRNR016020"/>
    </source>
</evidence>
<sequence length="278" mass="30699">MLLTDSTTIITRSTIQILQIDNALATAEISLFGGHILSFVPKRDNRERLWVSPKAALDGKKAIRGGVPICWPWFGDHKDSHYPAHGYVRNQNWQIINSKDSTTGTTVTLRPNASVDDGFSGDAQLTLVVEVGENLTIQLHTENLGNHTFSYNCALHSYFSIVDINLCQLAGIEGVYLDKTRGYDSFDTPALYNFSEETDRVHLNKTPQVDITDGPLLTSVCSTGHDSIIVWNPWQKKSISMADMSDNGYLSMVCVETAITQGQTVNPGETHVVEQVIS</sequence>
<reference evidence="5 6" key="1">
    <citation type="submission" date="2023-10" db="EMBL/GenBank/DDBJ databases">
        <title>Glaciecola aquimarina strain GGW-M5 nov., isolated from a coastal seawater.</title>
        <authorList>
            <person name="Bayburt H."/>
            <person name="Kim J.M."/>
            <person name="Choi B.J."/>
            <person name="Jeon C.O."/>
        </authorList>
    </citation>
    <scope>NUCLEOTIDE SEQUENCE [LARGE SCALE GENOMIC DNA]</scope>
    <source>
        <strain evidence="5 6">KCTC 32108</strain>
    </source>
</reference>
<dbReference type="InterPro" id="IPR025532">
    <property type="entry name" value="G6P_1-epimerase"/>
</dbReference>
<keyword evidence="6" id="KW-1185">Reference proteome</keyword>
<dbReference type="InterPro" id="IPR011013">
    <property type="entry name" value="Gal_mutarotase_sf_dom"/>
</dbReference>
<name>A0ABU3SZU4_9ALTE</name>
<accession>A0ABU3SZU4</accession>
<evidence type="ECO:0000256" key="1">
    <source>
        <dbReference type="ARBA" id="ARBA00001096"/>
    </source>
</evidence>
<evidence type="ECO:0000256" key="3">
    <source>
        <dbReference type="ARBA" id="ARBA00023235"/>
    </source>
</evidence>
<evidence type="ECO:0000313" key="5">
    <source>
        <dbReference type="EMBL" id="MDU0355537.1"/>
    </source>
</evidence>
<evidence type="ECO:0000256" key="2">
    <source>
        <dbReference type="ARBA" id="ARBA00005866"/>
    </source>
</evidence>
<dbReference type="RefSeq" id="WP_316027071.1">
    <property type="nucleotide sequence ID" value="NZ_JAWDIO010000002.1"/>
</dbReference>
<dbReference type="Gene3D" id="2.70.98.10">
    <property type="match status" value="1"/>
</dbReference>
<dbReference type="EMBL" id="JAWDIO010000002">
    <property type="protein sequence ID" value="MDU0355537.1"/>
    <property type="molecule type" value="Genomic_DNA"/>
</dbReference>
<dbReference type="InterPro" id="IPR008183">
    <property type="entry name" value="Aldose_1/G6P_1-epimerase"/>
</dbReference>
<proteinExistence type="inferred from homology"/>
<dbReference type="PIRSF" id="PIRSF016020">
    <property type="entry name" value="PHexose_mutarotase"/>
    <property type="match status" value="1"/>
</dbReference>
<protein>
    <recommendedName>
        <fullName evidence="4">Putative glucose-6-phosphate 1-epimerase</fullName>
        <ecNumber evidence="4">5.1.3.15</ecNumber>
    </recommendedName>
</protein>
<dbReference type="Pfam" id="PF01263">
    <property type="entry name" value="Aldose_epim"/>
    <property type="match status" value="1"/>
</dbReference>
<dbReference type="InterPro" id="IPR014718">
    <property type="entry name" value="GH-type_carb-bd"/>
</dbReference>
<gene>
    <name evidence="5" type="ORF">RS130_18025</name>
</gene>
<dbReference type="CDD" id="cd09020">
    <property type="entry name" value="D-hex-6-P-epi_like"/>
    <property type="match status" value="1"/>
</dbReference>
<organism evidence="5 6">
    <name type="scientific">Paraglaciecola aquimarina</name>
    <dbReference type="NCBI Taxonomy" id="1235557"/>
    <lineage>
        <taxon>Bacteria</taxon>
        <taxon>Pseudomonadati</taxon>
        <taxon>Pseudomonadota</taxon>
        <taxon>Gammaproteobacteria</taxon>
        <taxon>Alteromonadales</taxon>
        <taxon>Alteromonadaceae</taxon>
        <taxon>Paraglaciecola</taxon>
    </lineage>
</organism>
<dbReference type="PANTHER" id="PTHR11122">
    <property type="entry name" value="APOSPORY-ASSOCIATED PROTEIN C-RELATED"/>
    <property type="match status" value="1"/>
</dbReference>
<keyword evidence="3 4" id="KW-0413">Isomerase</keyword>
<dbReference type="EC" id="5.1.3.15" evidence="4"/>
<dbReference type="Proteomes" id="UP001247805">
    <property type="component" value="Unassembled WGS sequence"/>
</dbReference>
<dbReference type="SUPFAM" id="SSF74650">
    <property type="entry name" value="Galactose mutarotase-like"/>
    <property type="match status" value="1"/>
</dbReference>
<comment type="caution">
    <text evidence="5">The sequence shown here is derived from an EMBL/GenBank/DDBJ whole genome shotgun (WGS) entry which is preliminary data.</text>
</comment>
<comment type="similarity">
    <text evidence="2 4">Belongs to the glucose-6-phosphate 1-epimerase family.</text>
</comment>
<evidence type="ECO:0000313" key="6">
    <source>
        <dbReference type="Proteomes" id="UP001247805"/>
    </source>
</evidence>